<feature type="region of interest" description="Disordered" evidence="1">
    <location>
        <begin position="214"/>
        <end position="235"/>
    </location>
</feature>
<dbReference type="Proteomes" id="UP001586593">
    <property type="component" value="Unassembled WGS sequence"/>
</dbReference>
<dbReference type="EMBL" id="JAZHXJ010000139">
    <property type="protein sequence ID" value="KAL1872331.1"/>
    <property type="molecule type" value="Genomic_DNA"/>
</dbReference>
<proteinExistence type="predicted"/>
<comment type="caution">
    <text evidence="2">The sequence shown here is derived from an EMBL/GenBank/DDBJ whole genome shotgun (WGS) entry which is preliminary data.</text>
</comment>
<gene>
    <name evidence="2" type="ORF">VTK73DRAFT_1562</name>
</gene>
<reference evidence="2 3" key="1">
    <citation type="journal article" date="2024" name="Commun. Biol.">
        <title>Comparative genomic analysis of thermophilic fungi reveals convergent evolutionary adaptations and gene losses.</title>
        <authorList>
            <person name="Steindorff A.S."/>
            <person name="Aguilar-Pontes M.V."/>
            <person name="Robinson A.J."/>
            <person name="Andreopoulos B."/>
            <person name="LaButti K."/>
            <person name="Kuo A."/>
            <person name="Mondo S."/>
            <person name="Riley R."/>
            <person name="Otillar R."/>
            <person name="Haridas S."/>
            <person name="Lipzen A."/>
            <person name="Grimwood J."/>
            <person name="Schmutz J."/>
            <person name="Clum A."/>
            <person name="Reid I.D."/>
            <person name="Moisan M.C."/>
            <person name="Butler G."/>
            <person name="Nguyen T.T.M."/>
            <person name="Dewar K."/>
            <person name="Conant G."/>
            <person name="Drula E."/>
            <person name="Henrissat B."/>
            <person name="Hansel C."/>
            <person name="Singer S."/>
            <person name="Hutchinson M.I."/>
            <person name="de Vries R.P."/>
            <person name="Natvig D.O."/>
            <person name="Powell A.J."/>
            <person name="Tsang A."/>
            <person name="Grigoriev I.V."/>
        </authorList>
    </citation>
    <scope>NUCLEOTIDE SEQUENCE [LARGE SCALE GENOMIC DNA]</scope>
    <source>
        <strain evidence="2 3">ATCC 24622</strain>
    </source>
</reference>
<evidence type="ECO:0000256" key="1">
    <source>
        <dbReference type="SAM" id="MobiDB-lite"/>
    </source>
</evidence>
<name>A0ABR3X8P0_9PEZI</name>
<keyword evidence="3" id="KW-1185">Reference proteome</keyword>
<protein>
    <submittedName>
        <fullName evidence="2">Uncharacterized protein</fullName>
    </submittedName>
</protein>
<sequence>MVLLTLDEALDKYLLEDVDRESVRKYLERNFEDRVHALANTTPWRHLTRCFNALRAELIRKSMIEAFSDSTDNLPWPDRTDIAIVALLHSTRHNKATTELPPTVARKLETLNLLDIVNPNGQRQYKEWPVAIIHRVDNTALSQQEFQARLWAEGDNSRDTATQSDKAFGAHLGAQSTGTMLAGSNNLKRPYNEEQPDPDVLLLNERPCQRLRLSSTRSPEQNVIKQQPTVLQPPTREATTQQLSEITTQQSTTPVVKKTQRSTVESLVQRVAPSSFIVQQQFSSTSVANTEISMLLRNLRLWHMLYPVYESLFANRAAAFVQTWENVCHGEAPDVYEFDIEQQVYRINNKTYSLQTVFGQILLEHGWLKGCVLTGVA</sequence>
<accession>A0ABR3X8P0</accession>
<feature type="compositionally biased region" description="Polar residues" evidence="1">
    <location>
        <begin position="175"/>
        <end position="187"/>
    </location>
</feature>
<evidence type="ECO:0000313" key="3">
    <source>
        <dbReference type="Proteomes" id="UP001586593"/>
    </source>
</evidence>
<organism evidence="2 3">
    <name type="scientific">Phialemonium thermophilum</name>
    <dbReference type="NCBI Taxonomy" id="223376"/>
    <lineage>
        <taxon>Eukaryota</taxon>
        <taxon>Fungi</taxon>
        <taxon>Dikarya</taxon>
        <taxon>Ascomycota</taxon>
        <taxon>Pezizomycotina</taxon>
        <taxon>Sordariomycetes</taxon>
        <taxon>Sordariomycetidae</taxon>
        <taxon>Cephalothecales</taxon>
        <taxon>Cephalothecaceae</taxon>
        <taxon>Phialemonium</taxon>
    </lineage>
</organism>
<feature type="region of interest" description="Disordered" evidence="1">
    <location>
        <begin position="175"/>
        <end position="199"/>
    </location>
</feature>
<evidence type="ECO:0000313" key="2">
    <source>
        <dbReference type="EMBL" id="KAL1872331.1"/>
    </source>
</evidence>